<evidence type="ECO:0000313" key="3">
    <source>
        <dbReference type="EMBL" id="QDZ14410.1"/>
    </source>
</evidence>
<feature type="transmembrane region" description="Helical" evidence="2">
    <location>
        <begin position="41"/>
        <end position="59"/>
    </location>
</feature>
<dbReference type="EMBL" id="CP042305">
    <property type="protein sequence ID" value="QDZ14410.1"/>
    <property type="molecule type" value="Genomic_DNA"/>
</dbReference>
<feature type="region of interest" description="Disordered" evidence="1">
    <location>
        <begin position="1"/>
        <end position="31"/>
    </location>
</feature>
<gene>
    <name evidence="3" type="ORF">FPZ11_06210</name>
</gene>
<evidence type="ECO:0000313" key="4">
    <source>
        <dbReference type="Proteomes" id="UP000320216"/>
    </source>
</evidence>
<dbReference type="OrthoDB" id="4801970at2"/>
<dbReference type="AlphaFoldDB" id="A0A5B8M493"/>
<evidence type="ECO:0000256" key="1">
    <source>
        <dbReference type="SAM" id="MobiDB-lite"/>
    </source>
</evidence>
<dbReference type="InterPro" id="IPR025339">
    <property type="entry name" value="DUF4245"/>
</dbReference>
<evidence type="ECO:0000256" key="2">
    <source>
        <dbReference type="SAM" id="Phobius"/>
    </source>
</evidence>
<keyword evidence="4" id="KW-1185">Reference proteome</keyword>
<dbReference type="Proteomes" id="UP000320216">
    <property type="component" value="Chromosome"/>
</dbReference>
<keyword evidence="2" id="KW-1133">Transmembrane helix</keyword>
<reference evidence="3 4" key="1">
    <citation type="submission" date="2019-07" db="EMBL/GenBank/DDBJ databases">
        <title>Full genome sequence of Humibacter sp. WJ7-1.</title>
        <authorList>
            <person name="Im W.-T."/>
        </authorList>
    </citation>
    <scope>NUCLEOTIDE SEQUENCE [LARGE SCALE GENOMIC DNA]</scope>
    <source>
        <strain evidence="3 4">WJ7-1</strain>
    </source>
</reference>
<name>A0A5B8M493_9MICO</name>
<proteinExistence type="predicted"/>
<keyword evidence="2" id="KW-0472">Membrane</keyword>
<protein>
    <submittedName>
        <fullName evidence="3">DUF4245 domain-containing protein</fullName>
    </submittedName>
</protein>
<dbReference type="KEGG" id="huw:FPZ11_06210"/>
<organism evidence="3 4">
    <name type="scientific">Humibacter ginsenosidimutans</name>
    <dbReference type="NCBI Taxonomy" id="2599293"/>
    <lineage>
        <taxon>Bacteria</taxon>
        <taxon>Bacillati</taxon>
        <taxon>Actinomycetota</taxon>
        <taxon>Actinomycetes</taxon>
        <taxon>Micrococcales</taxon>
        <taxon>Microbacteriaceae</taxon>
        <taxon>Humibacter</taxon>
    </lineage>
</organism>
<accession>A0A5B8M493</accession>
<sequence length="216" mass="23451">MARNEHPVVAELGRPETAAETATRKAQASADHRRRQTVNNLIYSLLATLGLVVVIVLMVPRAQPDATPDIDYAKIAAQGAGVEPDPLLTPHLSKSWTSNSAELRQQTQDQVDEWYIGLITPSKQYIGLTQGFDANATWLADQVANTHSVSTTEIDGITWSIYDNRDSSRDVGDAQYALSTKQGKSTVVLYGTASNAEFQTLAKSVSSQLNKDAKGH</sequence>
<keyword evidence="2" id="KW-0812">Transmembrane</keyword>
<dbReference type="RefSeq" id="WP_146319280.1">
    <property type="nucleotide sequence ID" value="NZ_CP042305.1"/>
</dbReference>
<dbReference type="Pfam" id="PF14030">
    <property type="entry name" value="DUF4245"/>
    <property type="match status" value="1"/>
</dbReference>